<dbReference type="SUPFAM" id="SSF54862">
    <property type="entry name" value="4Fe-4S ferredoxins"/>
    <property type="match status" value="1"/>
</dbReference>
<organism evidence="5 6">
    <name type="scientific">Herbaspirillum frisingense</name>
    <dbReference type="NCBI Taxonomy" id="92645"/>
    <lineage>
        <taxon>Bacteria</taxon>
        <taxon>Pseudomonadati</taxon>
        <taxon>Pseudomonadota</taxon>
        <taxon>Betaproteobacteria</taxon>
        <taxon>Burkholderiales</taxon>
        <taxon>Oxalobacteraceae</taxon>
        <taxon>Herbaspirillum</taxon>
    </lineage>
</organism>
<reference evidence="6" key="1">
    <citation type="journal article" date="2020" name="MBio">
        <title>Horizontal gene transfer to a defensive symbiont with a reduced genome amongst a multipartite beetle microbiome.</title>
        <authorList>
            <person name="Waterworth S.C."/>
            <person name="Florez L.V."/>
            <person name="Rees E.R."/>
            <person name="Hertweck C."/>
            <person name="Kaltenpoth M."/>
            <person name="Kwan J.C."/>
        </authorList>
    </citation>
    <scope>NUCLEOTIDE SEQUENCE [LARGE SCALE GENOMIC DNA]</scope>
</reference>
<dbReference type="Pfam" id="PF00037">
    <property type="entry name" value="Fer4"/>
    <property type="match status" value="1"/>
</dbReference>
<feature type="domain" description="4Fe-4S ferredoxin-type" evidence="4">
    <location>
        <begin position="71"/>
        <end position="100"/>
    </location>
</feature>
<sequence length="100" mass="10929">MGAAFPMQAANCKQPPGIIVPVVNLKRCEGKADCVPVCPENVFEVRRIDDADFQALGFMNRLKLRVHGMQVAYTPNADACRACGLCVKACPEHAITLTRR</sequence>
<comment type="caution">
    <text evidence="5">The sequence shown here is derived from an EMBL/GenBank/DDBJ whole genome shotgun (WGS) entry which is preliminary data.</text>
</comment>
<evidence type="ECO:0000256" key="1">
    <source>
        <dbReference type="ARBA" id="ARBA00022723"/>
    </source>
</evidence>
<evidence type="ECO:0000259" key="4">
    <source>
        <dbReference type="PROSITE" id="PS51379"/>
    </source>
</evidence>
<protein>
    <submittedName>
        <fullName evidence="5">NAD(P)H-quinone oxidoreductase subunit I, chloroplastic</fullName>
    </submittedName>
</protein>
<evidence type="ECO:0000256" key="2">
    <source>
        <dbReference type="ARBA" id="ARBA00023004"/>
    </source>
</evidence>
<dbReference type="Gene3D" id="3.30.70.20">
    <property type="match status" value="1"/>
</dbReference>
<dbReference type="AlphaFoldDB" id="A0A7V8FXI4"/>
<dbReference type="GO" id="GO:0046872">
    <property type="term" value="F:metal ion binding"/>
    <property type="evidence" value="ECO:0007669"/>
    <property type="project" value="UniProtKB-KW"/>
</dbReference>
<dbReference type="InterPro" id="IPR017900">
    <property type="entry name" value="4Fe4S_Fe_S_CS"/>
</dbReference>
<dbReference type="InterPro" id="IPR017896">
    <property type="entry name" value="4Fe4S_Fe-S-bd"/>
</dbReference>
<accession>A0A7V8FXI4</accession>
<dbReference type="PROSITE" id="PS00198">
    <property type="entry name" value="4FE4S_FER_1"/>
    <property type="match status" value="1"/>
</dbReference>
<proteinExistence type="predicted"/>
<dbReference type="EMBL" id="WNDX01000042">
    <property type="protein sequence ID" value="KAF1044529.1"/>
    <property type="molecule type" value="Genomic_DNA"/>
</dbReference>
<dbReference type="GO" id="GO:0051536">
    <property type="term" value="F:iron-sulfur cluster binding"/>
    <property type="evidence" value="ECO:0007669"/>
    <property type="project" value="UniProtKB-KW"/>
</dbReference>
<evidence type="ECO:0000256" key="3">
    <source>
        <dbReference type="ARBA" id="ARBA00023014"/>
    </source>
</evidence>
<evidence type="ECO:0000313" key="5">
    <source>
        <dbReference type="EMBL" id="KAF1044529.1"/>
    </source>
</evidence>
<keyword evidence="1" id="KW-0479">Metal-binding</keyword>
<dbReference type="Proteomes" id="UP000462435">
    <property type="component" value="Unassembled WGS sequence"/>
</dbReference>
<keyword evidence="3" id="KW-0411">Iron-sulfur</keyword>
<dbReference type="PROSITE" id="PS51379">
    <property type="entry name" value="4FE4S_FER_2"/>
    <property type="match status" value="2"/>
</dbReference>
<name>A0A7V8FXI4_9BURK</name>
<keyword evidence="2" id="KW-0408">Iron</keyword>
<feature type="domain" description="4Fe-4S ferredoxin-type" evidence="4">
    <location>
        <begin position="19"/>
        <end position="48"/>
    </location>
</feature>
<evidence type="ECO:0000313" key="6">
    <source>
        <dbReference type="Proteomes" id="UP000462435"/>
    </source>
</evidence>
<gene>
    <name evidence="5" type="primary">ndhI</name>
    <name evidence="5" type="ORF">GAK35_01732</name>
</gene>